<evidence type="ECO:0000313" key="1">
    <source>
        <dbReference type="EMBL" id="ACK70964.1"/>
    </source>
</evidence>
<dbReference type="KEGG" id="cyc:PCC7424_2548"/>
<name>B7KK79_GLOC7</name>
<dbReference type="Pfam" id="PF23856">
    <property type="entry name" value="DUF7219"/>
    <property type="match status" value="1"/>
</dbReference>
<evidence type="ECO:0008006" key="3">
    <source>
        <dbReference type="Google" id="ProtNLM"/>
    </source>
</evidence>
<keyword evidence="2" id="KW-1185">Reference proteome</keyword>
<dbReference type="EMBL" id="CP001291">
    <property type="protein sequence ID" value="ACK70964.1"/>
    <property type="molecule type" value="Genomic_DNA"/>
</dbReference>
<evidence type="ECO:0000313" key="2">
    <source>
        <dbReference type="Proteomes" id="UP000002384"/>
    </source>
</evidence>
<dbReference type="eggNOG" id="ENOG50321FB">
    <property type="taxonomic scope" value="Bacteria"/>
</dbReference>
<dbReference type="RefSeq" id="WP_015954567.1">
    <property type="nucleotide sequence ID" value="NC_011729.1"/>
</dbReference>
<proteinExistence type="predicted"/>
<organism evidence="1 2">
    <name type="scientific">Gloeothece citriformis (strain PCC 7424)</name>
    <name type="common">Cyanothece sp. (strain PCC 7424)</name>
    <dbReference type="NCBI Taxonomy" id="65393"/>
    <lineage>
        <taxon>Bacteria</taxon>
        <taxon>Bacillati</taxon>
        <taxon>Cyanobacteriota</taxon>
        <taxon>Cyanophyceae</taxon>
        <taxon>Oscillatoriophycideae</taxon>
        <taxon>Chroococcales</taxon>
        <taxon>Aphanothecaceae</taxon>
        <taxon>Gloeothece</taxon>
        <taxon>Gloeothece citriformis</taxon>
    </lineage>
</organism>
<dbReference type="Proteomes" id="UP000002384">
    <property type="component" value="Chromosome"/>
</dbReference>
<accession>B7KK79</accession>
<sequence>MKKSDQNPKINSNSIDKTLFLYPLKSYRGEFSPKNLIFNANLQEFAQRVSFMVGLHTNGKLSSEETYAKIAQLWLELKHSQESTEIDSME</sequence>
<reference evidence="2" key="1">
    <citation type="journal article" date="2011" name="MBio">
        <title>Novel metabolic attributes of the genus Cyanothece, comprising a group of unicellular nitrogen-fixing Cyanobacteria.</title>
        <authorList>
            <person name="Bandyopadhyay A."/>
            <person name="Elvitigala T."/>
            <person name="Welsh E."/>
            <person name="Stockel J."/>
            <person name="Liberton M."/>
            <person name="Min H."/>
            <person name="Sherman L.A."/>
            <person name="Pakrasi H.B."/>
        </authorList>
    </citation>
    <scope>NUCLEOTIDE SEQUENCE [LARGE SCALE GENOMIC DNA]</scope>
    <source>
        <strain evidence="2">PCC 7424</strain>
    </source>
</reference>
<protein>
    <recommendedName>
        <fullName evidence="3">Isopropylmalate/homocitrate/citramalate synthase</fullName>
    </recommendedName>
</protein>
<dbReference type="STRING" id="65393.PCC7424_2548"/>
<dbReference type="InterPro" id="IPR055643">
    <property type="entry name" value="DUF7219"/>
</dbReference>
<dbReference type="AlphaFoldDB" id="B7KK79"/>
<dbReference type="OrthoDB" id="426986at2"/>
<dbReference type="HOGENOM" id="CLU_163892_1_0_3"/>
<gene>
    <name evidence="1" type="ordered locus">PCC7424_2548</name>
</gene>